<proteinExistence type="predicted"/>
<dbReference type="Proteomes" id="UP000351155">
    <property type="component" value="Unassembled WGS sequence"/>
</dbReference>
<sequence>MMYETFIDSFRPLLPLLKEAAPEDLTPERCFQIQLLLIHFYRRVVLKDPLLPEELLPAHWAGQNARQLCINIYQRVAPGAQAFVTEKGETSVGELPVPGTLYYQRFGGLHSV</sequence>
<feature type="domain" description="Transcriptional repressor PaaX-like C-terminal" evidence="1">
    <location>
        <begin position="2"/>
        <end position="85"/>
    </location>
</feature>
<dbReference type="EMBL" id="CAADIW010000053">
    <property type="protein sequence ID" value="VFS42037.1"/>
    <property type="molecule type" value="Genomic_DNA"/>
</dbReference>
<evidence type="ECO:0000259" key="1">
    <source>
        <dbReference type="Pfam" id="PF08223"/>
    </source>
</evidence>
<protein>
    <submittedName>
        <fullName evidence="2">PaaX family transcriptional regulator</fullName>
    </submittedName>
</protein>
<dbReference type="PANTHER" id="PTHR30319">
    <property type="entry name" value="PHENYLACETIC ACID REGULATOR-RELATED TRANSCRIPTIONAL REPRESSOR"/>
    <property type="match status" value="1"/>
</dbReference>
<gene>
    <name evidence="2" type="primary">paaX_1</name>
    <name evidence="2" type="ORF">NCTC12126_04611</name>
</gene>
<dbReference type="AlphaFoldDB" id="A0A484Z131"/>
<dbReference type="GO" id="GO:0006351">
    <property type="term" value="P:DNA-templated transcription"/>
    <property type="evidence" value="ECO:0007669"/>
    <property type="project" value="TreeGrafter"/>
</dbReference>
<dbReference type="PANTHER" id="PTHR30319:SF1">
    <property type="entry name" value="TRANSCRIPTIONAL REPRESSOR PAAX"/>
    <property type="match status" value="1"/>
</dbReference>
<dbReference type="InterPro" id="IPR013225">
    <property type="entry name" value="PaaX_C"/>
</dbReference>
<evidence type="ECO:0000313" key="2">
    <source>
        <dbReference type="EMBL" id="VFS42037.1"/>
    </source>
</evidence>
<name>A0A484Z131_9ENTR</name>
<accession>A0A484Z131</accession>
<evidence type="ECO:0000313" key="3">
    <source>
        <dbReference type="Proteomes" id="UP000351155"/>
    </source>
</evidence>
<organism evidence="2 3">
    <name type="scientific">Enterobacter cancerogenus</name>
    <dbReference type="NCBI Taxonomy" id="69218"/>
    <lineage>
        <taxon>Bacteria</taxon>
        <taxon>Pseudomonadati</taxon>
        <taxon>Pseudomonadota</taxon>
        <taxon>Gammaproteobacteria</taxon>
        <taxon>Enterobacterales</taxon>
        <taxon>Enterobacteriaceae</taxon>
        <taxon>Enterobacter</taxon>
        <taxon>Enterobacter cloacae complex</taxon>
    </lineage>
</organism>
<dbReference type="Gene3D" id="1.20.58.1460">
    <property type="match status" value="1"/>
</dbReference>
<dbReference type="Pfam" id="PF08223">
    <property type="entry name" value="PaaX_C"/>
    <property type="match status" value="1"/>
</dbReference>
<reference evidence="2 3" key="1">
    <citation type="submission" date="2019-03" db="EMBL/GenBank/DDBJ databases">
        <authorList>
            <consortium name="Pathogen Informatics"/>
        </authorList>
    </citation>
    <scope>NUCLEOTIDE SEQUENCE [LARGE SCALE GENOMIC DNA]</scope>
    <source>
        <strain evidence="2 3">NCTC12126</strain>
    </source>
</reference>